<dbReference type="STRING" id="4081.A0A3Q7IVP7"/>
<keyword evidence="6" id="KW-1185">Reference proteome</keyword>
<dbReference type="Proteomes" id="UP000004994">
    <property type="component" value="Chromosome 11"/>
</dbReference>
<evidence type="ECO:0000259" key="4">
    <source>
        <dbReference type="Pfam" id="PF00134"/>
    </source>
</evidence>
<dbReference type="PaxDb" id="4081-Solyc11g030550.1.1"/>
<feature type="coiled-coil region" evidence="3">
    <location>
        <begin position="21"/>
        <end position="55"/>
    </location>
</feature>
<evidence type="ECO:0000256" key="1">
    <source>
        <dbReference type="ARBA" id="ARBA00022618"/>
    </source>
</evidence>
<dbReference type="Pfam" id="PF00134">
    <property type="entry name" value="Cyclin_N"/>
    <property type="match status" value="1"/>
</dbReference>
<dbReference type="InterPro" id="IPR039361">
    <property type="entry name" value="Cyclin"/>
</dbReference>
<name>A0A3Q7IVP7_SOLLC</name>
<evidence type="ECO:0000256" key="3">
    <source>
        <dbReference type="SAM" id="Coils"/>
    </source>
</evidence>
<organism evidence="5">
    <name type="scientific">Solanum lycopersicum</name>
    <name type="common">Tomato</name>
    <name type="synonym">Lycopersicon esculentum</name>
    <dbReference type="NCBI Taxonomy" id="4081"/>
    <lineage>
        <taxon>Eukaryota</taxon>
        <taxon>Viridiplantae</taxon>
        <taxon>Streptophyta</taxon>
        <taxon>Embryophyta</taxon>
        <taxon>Tracheophyta</taxon>
        <taxon>Spermatophyta</taxon>
        <taxon>Magnoliopsida</taxon>
        <taxon>eudicotyledons</taxon>
        <taxon>Gunneridae</taxon>
        <taxon>Pentapetalae</taxon>
        <taxon>asterids</taxon>
        <taxon>lamiids</taxon>
        <taxon>Solanales</taxon>
        <taxon>Solanaceae</taxon>
        <taxon>Solanoideae</taxon>
        <taxon>Solaneae</taxon>
        <taxon>Solanum</taxon>
        <taxon>Solanum subgen. Lycopersicon</taxon>
    </lineage>
</organism>
<keyword evidence="1" id="KW-0132">Cell division</keyword>
<dbReference type="Gramene" id="Solyc11g030550.2.1">
    <property type="protein sequence ID" value="Solyc11g030550.2.1"/>
    <property type="gene ID" value="Solyc11g030550.2"/>
</dbReference>
<dbReference type="GO" id="GO:0051301">
    <property type="term" value="P:cell division"/>
    <property type="evidence" value="ECO:0007669"/>
    <property type="project" value="UniProtKB-KW"/>
</dbReference>
<dbReference type="InParanoid" id="A0A3Q7IVP7"/>
<dbReference type="EnsemblPlants" id="Solyc11g030550.2.1">
    <property type="protein sequence ID" value="Solyc11g030550.2.1"/>
    <property type="gene ID" value="Solyc11g030550.2"/>
</dbReference>
<reference evidence="5" key="1">
    <citation type="journal article" date="2012" name="Nature">
        <title>The tomato genome sequence provides insights into fleshy fruit evolution.</title>
        <authorList>
            <consortium name="Tomato Genome Consortium"/>
        </authorList>
    </citation>
    <scope>NUCLEOTIDE SEQUENCE [LARGE SCALE GENOMIC DNA]</scope>
    <source>
        <strain evidence="5">cv. Heinz 1706</strain>
    </source>
</reference>
<keyword evidence="2" id="KW-0131">Cell cycle</keyword>
<proteinExistence type="predicted"/>
<evidence type="ECO:0000313" key="6">
    <source>
        <dbReference type="Proteomes" id="UP000004994"/>
    </source>
</evidence>
<sequence length="101" mass="11952">MEEEMLSVELESKKKKLDSWGRELNKREALTEREKKKLEEEKKQQVHDKLELKQETLFLAVNSLDRFLEKQVAKNKLQLVCLVTFLIASKYEEILPLVHGL</sequence>
<reference evidence="5" key="2">
    <citation type="submission" date="2019-01" db="UniProtKB">
        <authorList>
            <consortium name="EnsemblPlants"/>
        </authorList>
    </citation>
    <scope>IDENTIFICATION</scope>
    <source>
        <strain evidence="5">cv. Heinz 1706</strain>
    </source>
</reference>
<evidence type="ECO:0000256" key="2">
    <source>
        <dbReference type="ARBA" id="ARBA00023306"/>
    </source>
</evidence>
<dbReference type="AlphaFoldDB" id="A0A3Q7IVP7"/>
<protein>
    <recommendedName>
        <fullName evidence="4">Cyclin N-terminal domain-containing protein</fullName>
    </recommendedName>
</protein>
<evidence type="ECO:0000313" key="5">
    <source>
        <dbReference type="EnsemblPlants" id="Solyc11g030550.2.1"/>
    </source>
</evidence>
<feature type="domain" description="Cyclin N-terminal" evidence="4">
    <location>
        <begin position="45"/>
        <end position="96"/>
    </location>
</feature>
<dbReference type="SUPFAM" id="SSF47954">
    <property type="entry name" value="Cyclin-like"/>
    <property type="match status" value="1"/>
</dbReference>
<dbReference type="Gene3D" id="1.10.472.10">
    <property type="entry name" value="Cyclin-like"/>
    <property type="match status" value="1"/>
</dbReference>
<dbReference type="InterPro" id="IPR036915">
    <property type="entry name" value="Cyclin-like_sf"/>
</dbReference>
<dbReference type="PANTHER" id="PTHR10177">
    <property type="entry name" value="CYCLINS"/>
    <property type="match status" value="1"/>
</dbReference>
<keyword evidence="3" id="KW-0175">Coiled coil</keyword>
<dbReference type="InterPro" id="IPR006671">
    <property type="entry name" value="Cyclin_N"/>
</dbReference>
<accession>A0A3Q7IVP7</accession>